<dbReference type="STRING" id="426355.Mrad2831_0117"/>
<dbReference type="RefSeq" id="WP_012317143.1">
    <property type="nucleotide sequence ID" value="NC_010505.1"/>
</dbReference>
<dbReference type="HOGENOM" id="CLU_605226_0_0_5"/>
<evidence type="ECO:0000313" key="3">
    <source>
        <dbReference type="Proteomes" id="UP000006589"/>
    </source>
</evidence>
<dbReference type="Pfam" id="PF05675">
    <property type="entry name" value="DUF817"/>
    <property type="match status" value="1"/>
</dbReference>
<accession>B1M6A9</accession>
<keyword evidence="1" id="KW-1133">Transmembrane helix</keyword>
<feature type="transmembrane region" description="Helical" evidence="1">
    <location>
        <begin position="123"/>
        <end position="145"/>
    </location>
</feature>
<feature type="transmembrane region" description="Helical" evidence="1">
    <location>
        <begin position="93"/>
        <end position="111"/>
    </location>
</feature>
<feature type="transmembrane region" description="Helical" evidence="1">
    <location>
        <begin position="211"/>
        <end position="231"/>
    </location>
</feature>
<feature type="transmembrane region" description="Helical" evidence="1">
    <location>
        <begin position="188"/>
        <end position="205"/>
    </location>
</feature>
<dbReference type="GeneID" id="6136417"/>
<dbReference type="KEGG" id="mrd:Mrad2831_0117"/>
<dbReference type="InterPro" id="IPR008535">
    <property type="entry name" value="DUF817"/>
</dbReference>
<feature type="transmembrane region" description="Helical" evidence="1">
    <location>
        <begin position="286"/>
        <end position="309"/>
    </location>
</feature>
<dbReference type="eggNOG" id="COG3739">
    <property type="taxonomic scope" value="Bacteria"/>
</dbReference>
<gene>
    <name evidence="2" type="ordered locus">Mrad2831_0117</name>
</gene>
<evidence type="ECO:0000313" key="2">
    <source>
        <dbReference type="EMBL" id="ACB22144.1"/>
    </source>
</evidence>
<dbReference type="Proteomes" id="UP000006589">
    <property type="component" value="Chromosome"/>
</dbReference>
<dbReference type="AlphaFoldDB" id="B1M6A9"/>
<keyword evidence="1" id="KW-0812">Transmembrane</keyword>
<feature type="transmembrane region" description="Helical" evidence="1">
    <location>
        <begin position="243"/>
        <end position="266"/>
    </location>
</feature>
<feature type="transmembrane region" description="Helical" evidence="1">
    <location>
        <begin position="350"/>
        <end position="370"/>
    </location>
</feature>
<reference evidence="2 3" key="1">
    <citation type="submission" date="2008-03" db="EMBL/GenBank/DDBJ databases">
        <title>Complete sequence of chromosome of Methylobacterium radiotolerans JCM 2831.</title>
        <authorList>
            <consortium name="US DOE Joint Genome Institute"/>
            <person name="Copeland A."/>
            <person name="Lucas S."/>
            <person name="Lapidus A."/>
            <person name="Glavina del Rio T."/>
            <person name="Dalin E."/>
            <person name="Tice H."/>
            <person name="Bruce D."/>
            <person name="Goodwin L."/>
            <person name="Pitluck S."/>
            <person name="Kiss H."/>
            <person name="Brettin T."/>
            <person name="Detter J.C."/>
            <person name="Han C."/>
            <person name="Kuske C.R."/>
            <person name="Schmutz J."/>
            <person name="Larimer F."/>
            <person name="Land M."/>
            <person name="Hauser L."/>
            <person name="Kyrpides N."/>
            <person name="Mikhailova N."/>
            <person name="Marx C.J."/>
            <person name="Richardson P."/>
        </authorList>
    </citation>
    <scope>NUCLEOTIDE SEQUENCE [LARGE SCALE GENOMIC DNA]</scope>
    <source>
        <strain evidence="3">ATCC 27329 / DSM 1819 / JCM 2831 / NBRC 15690 / NCIMB 10815 / 0-1</strain>
    </source>
</reference>
<feature type="transmembrane region" description="Helical" evidence="1">
    <location>
        <begin position="68"/>
        <end position="87"/>
    </location>
</feature>
<feature type="transmembrane region" description="Helical" evidence="1">
    <location>
        <begin position="418"/>
        <end position="441"/>
    </location>
</feature>
<dbReference type="Pfam" id="PF10990">
    <property type="entry name" value="DUF2809"/>
    <property type="match status" value="1"/>
</dbReference>
<evidence type="ECO:0008006" key="4">
    <source>
        <dbReference type="Google" id="ProtNLM"/>
    </source>
</evidence>
<proteinExistence type="predicted"/>
<dbReference type="OrthoDB" id="1550598at2"/>
<sequence length="452" mass="49429">MTRERDPDAEPSVTPVPIPRARDSAAAQWPALAGFVAAEGRLQEAALARGRAAAGLYEFVRFGLKQGWACLFGGLLLALMLGTRLVWPAHAPIARYDALFLAALLLQVAMLRLRMETWSEARVILVFHVIGTAMEIHKTAIGSWVYPEANLFRLGGVPLFTGFMYAAVGSYLARVWRLFDFRFTRHPSLRLLAVLSVAIYVNFLIDHRGIDLRAGLIAVAFAAFAPATVYFKVWREHRTMPLLLGLLLVALFIWFAENLGTLSGTWLYPSQRQHWSVVPVAKLSSWFLLMIVSYTLVARANGIATWPIAPTAPARRTLPPARATHLGLAAAVIALGLLLRVPPWRLPLAIHHYGGGLLWGAMLFLLVAALRPGSWGLRTCLIAAFAAAALIETSRLVHTPALDAFRTTLPGQLLLGSIFSPWNLLAYGVGIAAAAALALSLHRERRRAALPA</sequence>
<dbReference type="EMBL" id="CP001001">
    <property type="protein sequence ID" value="ACB22144.1"/>
    <property type="molecule type" value="Genomic_DNA"/>
</dbReference>
<dbReference type="PATRIC" id="fig|426355.14.peg.142"/>
<dbReference type="eggNOG" id="COG2205">
    <property type="taxonomic scope" value="Bacteria"/>
</dbReference>
<feature type="transmembrane region" description="Helical" evidence="1">
    <location>
        <begin position="157"/>
        <end position="176"/>
    </location>
</feature>
<feature type="transmembrane region" description="Helical" evidence="1">
    <location>
        <begin position="321"/>
        <end position="338"/>
    </location>
</feature>
<feature type="transmembrane region" description="Helical" evidence="1">
    <location>
        <begin position="377"/>
        <end position="398"/>
    </location>
</feature>
<organism evidence="2 3">
    <name type="scientific">Methylobacterium radiotolerans (strain ATCC 27329 / DSM 1819 / JCM 2831 / NBRC 15690 / NCIMB 10815 / 0-1)</name>
    <dbReference type="NCBI Taxonomy" id="426355"/>
    <lineage>
        <taxon>Bacteria</taxon>
        <taxon>Pseudomonadati</taxon>
        <taxon>Pseudomonadota</taxon>
        <taxon>Alphaproteobacteria</taxon>
        <taxon>Hyphomicrobiales</taxon>
        <taxon>Methylobacteriaceae</taxon>
        <taxon>Methylobacterium</taxon>
    </lineage>
</organism>
<keyword evidence="1" id="KW-0472">Membrane</keyword>
<evidence type="ECO:0000256" key="1">
    <source>
        <dbReference type="SAM" id="Phobius"/>
    </source>
</evidence>
<name>B1M6A9_METRJ</name>
<dbReference type="InterPro" id="IPR021257">
    <property type="entry name" value="DUF2809"/>
</dbReference>
<protein>
    <recommendedName>
        <fullName evidence="4">DUF817 domain-containing protein</fullName>
    </recommendedName>
</protein>